<protein>
    <submittedName>
        <fullName evidence="2">Uncharacterized protein</fullName>
    </submittedName>
</protein>
<evidence type="ECO:0000313" key="2">
    <source>
        <dbReference type="EMBL" id="MBA8816030.1"/>
    </source>
</evidence>
<organism evidence="2 3">
    <name type="scientific">Microbacterium halimionae</name>
    <dbReference type="NCBI Taxonomy" id="1526413"/>
    <lineage>
        <taxon>Bacteria</taxon>
        <taxon>Bacillati</taxon>
        <taxon>Actinomycetota</taxon>
        <taxon>Actinomycetes</taxon>
        <taxon>Micrococcales</taxon>
        <taxon>Microbacteriaceae</taxon>
        <taxon>Microbacterium</taxon>
    </lineage>
</organism>
<evidence type="ECO:0000256" key="1">
    <source>
        <dbReference type="SAM" id="Phobius"/>
    </source>
</evidence>
<evidence type="ECO:0000313" key="3">
    <source>
        <dbReference type="Proteomes" id="UP000526083"/>
    </source>
</evidence>
<dbReference type="AlphaFoldDB" id="A0A7W3PKZ6"/>
<sequence length="452" mass="48117">MPTHPTAAEDTRRGSRAAWTGLILALVLIAAAIVIPNVTGWDVATRASRSENPNALAPLHGLWSPHAGIASAVAIIVAMLAWRYAPRFSRELSWRALLAAAFLASLVWMLALAFVDGPSGISRVLGNPYEYLETARGVTNVGVLLQEYISRIPLDAENNWVTHVAGHPPATLLFFVGLVRIGLGSDFVAGLVVTVIAASLAPAVLVTMRALKVEDVARRAAPFLVFTPAAVFLAVSADAVFAVVGAWGVAALALAAAARNRIMCIIWAVGGGLLLGLLLEMSYGMLLFGVLAIAVLIAGKKWLVLPIAAAAALAVILAFAAGGFSLWEAFAVIRERYWDGIARRRPFEYWVWGNLAALAISAGPFVAAGIAAMSLKLRKLSVPVLLVAAAAVMIVLADLSGMSKAEVERIWLPFIPWLTISLAYLSPRWRSAALGGQLVWALVVQHLFYTVW</sequence>
<keyword evidence="1" id="KW-0812">Transmembrane</keyword>
<keyword evidence="1" id="KW-1133">Transmembrane helix</keyword>
<feature type="transmembrane region" description="Helical" evidence="1">
    <location>
        <begin position="61"/>
        <end position="82"/>
    </location>
</feature>
<feature type="transmembrane region" description="Helical" evidence="1">
    <location>
        <begin position="351"/>
        <end position="374"/>
    </location>
</feature>
<accession>A0A7W3PKZ6</accession>
<dbReference type="EMBL" id="JACGWY010000002">
    <property type="protein sequence ID" value="MBA8816030.1"/>
    <property type="molecule type" value="Genomic_DNA"/>
</dbReference>
<feature type="transmembrane region" description="Helical" evidence="1">
    <location>
        <begin position="264"/>
        <end position="297"/>
    </location>
</feature>
<feature type="transmembrane region" description="Helical" evidence="1">
    <location>
        <begin position="21"/>
        <end position="41"/>
    </location>
</feature>
<feature type="transmembrane region" description="Helical" evidence="1">
    <location>
        <begin position="160"/>
        <end position="181"/>
    </location>
</feature>
<name>A0A7W3PKZ6_9MICO</name>
<feature type="transmembrane region" description="Helical" evidence="1">
    <location>
        <begin position="380"/>
        <end position="398"/>
    </location>
</feature>
<dbReference type="Proteomes" id="UP000526083">
    <property type="component" value="Unassembled WGS sequence"/>
</dbReference>
<keyword evidence="3" id="KW-1185">Reference proteome</keyword>
<proteinExistence type="predicted"/>
<feature type="transmembrane region" description="Helical" evidence="1">
    <location>
        <begin position="94"/>
        <end position="115"/>
    </location>
</feature>
<reference evidence="2 3" key="1">
    <citation type="submission" date="2020-07" db="EMBL/GenBank/DDBJ databases">
        <title>Sequencing the genomes of 1000 actinobacteria strains.</title>
        <authorList>
            <person name="Klenk H.-P."/>
        </authorList>
    </citation>
    <scope>NUCLEOTIDE SEQUENCE [LARGE SCALE GENOMIC DNA]</scope>
    <source>
        <strain evidence="2 3">DSM 27576</strain>
    </source>
</reference>
<feature type="transmembrane region" description="Helical" evidence="1">
    <location>
        <begin position="188"/>
        <end position="211"/>
    </location>
</feature>
<keyword evidence="1" id="KW-0472">Membrane</keyword>
<dbReference type="RefSeq" id="WP_167049536.1">
    <property type="nucleotide sequence ID" value="NZ_JAAOZB010000002.1"/>
</dbReference>
<comment type="caution">
    <text evidence="2">The sequence shown here is derived from an EMBL/GenBank/DDBJ whole genome shotgun (WGS) entry which is preliminary data.</text>
</comment>
<gene>
    <name evidence="2" type="ORF">FHX48_001103</name>
</gene>
<feature type="transmembrane region" description="Helical" evidence="1">
    <location>
        <begin position="231"/>
        <end position="257"/>
    </location>
</feature>
<feature type="transmembrane region" description="Helical" evidence="1">
    <location>
        <begin position="303"/>
        <end position="330"/>
    </location>
</feature>